<keyword evidence="9" id="KW-1133">Transmembrane helix</keyword>
<evidence type="ECO:0000259" key="10">
    <source>
        <dbReference type="Pfam" id="PF02518"/>
    </source>
</evidence>
<evidence type="ECO:0000256" key="5">
    <source>
        <dbReference type="ARBA" id="ARBA00022741"/>
    </source>
</evidence>
<dbReference type="EC" id="2.7.13.3" evidence="2"/>
<dbReference type="OrthoDB" id="9781904at2"/>
<dbReference type="GO" id="GO:0000155">
    <property type="term" value="F:phosphorelay sensor kinase activity"/>
    <property type="evidence" value="ECO:0007669"/>
    <property type="project" value="InterPro"/>
</dbReference>
<dbReference type="AlphaFoldDB" id="A0A3P7Q091"/>
<protein>
    <recommendedName>
        <fullName evidence="2">histidine kinase</fullName>
        <ecNumber evidence="2">2.7.13.3</ecNumber>
    </recommendedName>
</protein>
<keyword evidence="13" id="KW-1185">Reference proteome</keyword>
<dbReference type="Gene3D" id="1.20.5.1930">
    <property type="match status" value="1"/>
</dbReference>
<dbReference type="GO" id="GO:0046983">
    <property type="term" value="F:protein dimerization activity"/>
    <property type="evidence" value="ECO:0007669"/>
    <property type="project" value="InterPro"/>
</dbReference>
<evidence type="ECO:0000256" key="6">
    <source>
        <dbReference type="ARBA" id="ARBA00022777"/>
    </source>
</evidence>
<dbReference type="PANTHER" id="PTHR24421:SF10">
    <property type="entry name" value="NITRATE_NITRITE SENSOR PROTEIN NARQ"/>
    <property type="match status" value="1"/>
</dbReference>
<organism evidence="12 13">
    <name type="scientific">Petrocella atlantisensis</name>
    <dbReference type="NCBI Taxonomy" id="2173034"/>
    <lineage>
        <taxon>Bacteria</taxon>
        <taxon>Bacillati</taxon>
        <taxon>Bacillota</taxon>
        <taxon>Clostridia</taxon>
        <taxon>Lachnospirales</taxon>
        <taxon>Vallitaleaceae</taxon>
        <taxon>Petrocella</taxon>
    </lineage>
</organism>
<keyword evidence="8" id="KW-0902">Two-component regulatory system</keyword>
<keyword evidence="7" id="KW-0067">ATP-binding</keyword>
<reference evidence="12 13" key="1">
    <citation type="submission" date="2018-09" db="EMBL/GenBank/DDBJ databases">
        <authorList>
            <person name="Postec A."/>
        </authorList>
    </citation>
    <scope>NUCLEOTIDE SEQUENCE [LARGE SCALE GENOMIC DNA]</scope>
    <source>
        <strain evidence="12">70B-A</strain>
    </source>
</reference>
<dbReference type="GO" id="GO:0005524">
    <property type="term" value="F:ATP binding"/>
    <property type="evidence" value="ECO:0007669"/>
    <property type="project" value="UniProtKB-KW"/>
</dbReference>
<evidence type="ECO:0000256" key="4">
    <source>
        <dbReference type="ARBA" id="ARBA00022679"/>
    </source>
</evidence>
<feature type="transmembrane region" description="Helical" evidence="9">
    <location>
        <begin position="30"/>
        <end position="48"/>
    </location>
</feature>
<dbReference type="Proteomes" id="UP000279029">
    <property type="component" value="Chromosome"/>
</dbReference>
<evidence type="ECO:0000256" key="2">
    <source>
        <dbReference type="ARBA" id="ARBA00012438"/>
    </source>
</evidence>
<evidence type="ECO:0000256" key="9">
    <source>
        <dbReference type="SAM" id="Phobius"/>
    </source>
</evidence>
<feature type="domain" description="Signal transduction histidine kinase subgroup 3 dimerisation and phosphoacceptor" evidence="11">
    <location>
        <begin position="173"/>
        <end position="234"/>
    </location>
</feature>
<dbReference type="Pfam" id="PF02518">
    <property type="entry name" value="HATPase_c"/>
    <property type="match status" value="1"/>
</dbReference>
<feature type="domain" description="Histidine kinase/HSP90-like ATPase" evidence="10">
    <location>
        <begin position="274"/>
        <end position="355"/>
    </location>
</feature>
<keyword evidence="4" id="KW-0808">Transferase</keyword>
<evidence type="ECO:0000313" key="12">
    <source>
        <dbReference type="EMBL" id="VDN48831.1"/>
    </source>
</evidence>
<feature type="transmembrane region" description="Helical" evidence="9">
    <location>
        <begin position="102"/>
        <end position="123"/>
    </location>
</feature>
<comment type="catalytic activity">
    <reaction evidence="1">
        <text>ATP + protein L-histidine = ADP + protein N-phospho-L-histidine.</text>
        <dbReference type="EC" id="2.7.13.3"/>
    </reaction>
</comment>
<accession>A0A3P7Q091</accession>
<proteinExistence type="predicted"/>
<keyword evidence="9" id="KW-0812">Transmembrane</keyword>
<evidence type="ECO:0000256" key="7">
    <source>
        <dbReference type="ARBA" id="ARBA00022840"/>
    </source>
</evidence>
<dbReference type="RefSeq" id="WP_125137906.1">
    <property type="nucleotide sequence ID" value="NZ_LR130778.1"/>
</dbReference>
<evidence type="ECO:0000313" key="13">
    <source>
        <dbReference type="Proteomes" id="UP000279029"/>
    </source>
</evidence>
<keyword evidence="6 12" id="KW-0418">Kinase</keyword>
<keyword evidence="3" id="KW-0597">Phosphoprotein</keyword>
<dbReference type="CDD" id="cd16917">
    <property type="entry name" value="HATPase_UhpB-NarQ-NarX-like"/>
    <property type="match status" value="1"/>
</dbReference>
<dbReference type="KEGG" id="cbar:PATL70BA_2921"/>
<keyword evidence="9" id="KW-0472">Membrane</keyword>
<name>A0A3P7Q091_9FIRM</name>
<dbReference type="Gene3D" id="3.30.565.10">
    <property type="entry name" value="Histidine kinase-like ATPase, C-terminal domain"/>
    <property type="match status" value="1"/>
</dbReference>
<feature type="transmembrane region" description="Helical" evidence="9">
    <location>
        <begin position="55"/>
        <end position="82"/>
    </location>
</feature>
<evidence type="ECO:0000256" key="8">
    <source>
        <dbReference type="ARBA" id="ARBA00023012"/>
    </source>
</evidence>
<evidence type="ECO:0000259" key="11">
    <source>
        <dbReference type="Pfam" id="PF07730"/>
    </source>
</evidence>
<dbReference type="Pfam" id="PF07730">
    <property type="entry name" value="HisKA_3"/>
    <property type="match status" value="1"/>
</dbReference>
<dbReference type="SUPFAM" id="SSF55874">
    <property type="entry name" value="ATPase domain of HSP90 chaperone/DNA topoisomerase II/histidine kinase"/>
    <property type="match status" value="1"/>
</dbReference>
<dbReference type="InterPro" id="IPR050482">
    <property type="entry name" value="Sensor_HK_TwoCompSys"/>
</dbReference>
<dbReference type="InterPro" id="IPR011712">
    <property type="entry name" value="Sig_transdc_His_kin_sub3_dim/P"/>
</dbReference>
<evidence type="ECO:0000256" key="3">
    <source>
        <dbReference type="ARBA" id="ARBA00022553"/>
    </source>
</evidence>
<evidence type="ECO:0000256" key="1">
    <source>
        <dbReference type="ARBA" id="ARBA00000085"/>
    </source>
</evidence>
<dbReference type="InterPro" id="IPR036890">
    <property type="entry name" value="HATPase_C_sf"/>
</dbReference>
<dbReference type="EMBL" id="LR130778">
    <property type="protein sequence ID" value="VDN48831.1"/>
    <property type="molecule type" value="Genomic_DNA"/>
</dbReference>
<sequence>MRNHFDYMDKIVLFICCTVIYQAMKTSELSVIPLLIAVAITSFLMVFEHKPFLRYFLYVFFIVICFFYKDLIFFIPLIIYDLMDEPLRYLYALPLLPLSDFFLNHSLIEAFLIFIVIMLAVFIRLKSKDILGYKARYFHLLDTTKELSLKLEQQNQDLIDKQDHEIHIATLNERNRIAREIHDHVGHQLSSALLQIGALMATCKDPDQLIRLDGLKKTLNLGMNNIRDSIHNLYDHAIDLDAQLTEVIDHFAFCKVVYYNTILEPPNQKQSYAIISIVKEALSNIIKHAQATEVTLLLREHPSMYQLIIHDNGHVADYNPDHGIGLKNMTQRVEILKGHIQIRTQNGFEVFVSLPKI</sequence>
<gene>
    <name evidence="12" type="ORF">PATL70BA_2921</name>
</gene>
<dbReference type="GO" id="GO:0016020">
    <property type="term" value="C:membrane"/>
    <property type="evidence" value="ECO:0007669"/>
    <property type="project" value="InterPro"/>
</dbReference>
<dbReference type="PANTHER" id="PTHR24421">
    <property type="entry name" value="NITRATE/NITRITE SENSOR PROTEIN NARX-RELATED"/>
    <property type="match status" value="1"/>
</dbReference>
<keyword evidence="5" id="KW-0547">Nucleotide-binding</keyword>
<dbReference type="InterPro" id="IPR003594">
    <property type="entry name" value="HATPase_dom"/>
</dbReference>